<feature type="region of interest" description="Disordered" evidence="1">
    <location>
        <begin position="301"/>
        <end position="336"/>
    </location>
</feature>
<dbReference type="RefSeq" id="WP_304987227.1">
    <property type="nucleotide sequence ID" value="NZ_BAAACR010000005.1"/>
</dbReference>
<sequence length="376" mass="42349">MAATSLLISESPLTVQPSLAVLLGLNEAIFLQQVQYWITREAGFCDQYGRRWIYNTVKQWRDQFPFWSESTIKRTIRSLEDQNALLSTTVGDAFNKTKAYTINIDRIEELNQKIVHEQMRASAESVQRRVSAPPPRGGMWEYIEEQAVSDDAEAQDNSSADMGIDIESQKINTGEPIEEVKMTQHAVQNEPLEEVNLTRSNRPAENPIAARFCTSSSRTRVTETTTTENTHRIRETTTGDVRSLCAALGISDTSTENFLRRYGAECLHEKAQLLETAMQTQSIRNPTGWLHAALKNGYTFSPRTSQQEEQTVQPAPTRTYIPPESDSVEESLTQPLPVKRPLHEFLTAQASGEGEVSMFAQEYLRRHGNPQGRASP</sequence>
<feature type="compositionally biased region" description="Polar residues" evidence="1">
    <location>
        <begin position="301"/>
        <end position="316"/>
    </location>
</feature>
<keyword evidence="3" id="KW-1185">Reference proteome</keyword>
<reference evidence="2 3" key="1">
    <citation type="journal article" date="2019" name="Int. J. Syst. Evol. Microbiol.">
        <title>The Global Catalogue of Microorganisms (GCM) 10K type strain sequencing project: providing services to taxonomists for standard genome sequencing and annotation.</title>
        <authorList>
            <consortium name="The Broad Institute Genomics Platform"/>
            <consortium name="The Broad Institute Genome Sequencing Center for Infectious Disease"/>
            <person name="Wu L."/>
            <person name="Ma J."/>
        </authorList>
    </citation>
    <scope>NUCLEOTIDE SEQUENCE [LARGE SCALE GENOMIC DNA]</scope>
    <source>
        <strain evidence="2 3">JCM 8542</strain>
    </source>
</reference>
<organism evidence="2 3">
    <name type="scientific">Selenomonas dianae</name>
    <dbReference type="NCBI Taxonomy" id="135079"/>
    <lineage>
        <taxon>Bacteria</taxon>
        <taxon>Bacillati</taxon>
        <taxon>Bacillota</taxon>
        <taxon>Negativicutes</taxon>
        <taxon>Selenomonadales</taxon>
        <taxon>Selenomonadaceae</taxon>
        <taxon>Selenomonas</taxon>
    </lineage>
</organism>
<proteinExistence type="predicted"/>
<accession>A0ABN0SZL4</accession>
<gene>
    <name evidence="2" type="ORF">GCM10008919_08570</name>
</gene>
<name>A0ABN0SZL4_9FIRM</name>
<evidence type="ECO:0000313" key="3">
    <source>
        <dbReference type="Proteomes" id="UP001500399"/>
    </source>
</evidence>
<protein>
    <submittedName>
        <fullName evidence="2">Uncharacterized protein</fullName>
    </submittedName>
</protein>
<dbReference type="EMBL" id="BAAACR010000005">
    <property type="protein sequence ID" value="GAA0207619.1"/>
    <property type="molecule type" value="Genomic_DNA"/>
</dbReference>
<dbReference type="Proteomes" id="UP001500399">
    <property type="component" value="Unassembled WGS sequence"/>
</dbReference>
<evidence type="ECO:0000256" key="1">
    <source>
        <dbReference type="SAM" id="MobiDB-lite"/>
    </source>
</evidence>
<comment type="caution">
    <text evidence="2">The sequence shown here is derived from an EMBL/GenBank/DDBJ whole genome shotgun (WGS) entry which is preliminary data.</text>
</comment>
<evidence type="ECO:0000313" key="2">
    <source>
        <dbReference type="EMBL" id="GAA0207619.1"/>
    </source>
</evidence>